<protein>
    <submittedName>
        <fullName evidence="1">Uncharacterized protein</fullName>
    </submittedName>
</protein>
<dbReference type="Proteomes" id="UP001152888">
    <property type="component" value="Unassembled WGS sequence"/>
</dbReference>
<gene>
    <name evidence="1" type="ORF">ACAOBT_LOCUS2798</name>
</gene>
<evidence type="ECO:0000313" key="1">
    <source>
        <dbReference type="EMBL" id="CAH1958705.1"/>
    </source>
</evidence>
<keyword evidence="2" id="KW-1185">Reference proteome</keyword>
<accession>A0A9P0NVZ7</accession>
<dbReference type="AlphaFoldDB" id="A0A9P0NVZ7"/>
<evidence type="ECO:0000313" key="2">
    <source>
        <dbReference type="Proteomes" id="UP001152888"/>
    </source>
</evidence>
<name>A0A9P0NVZ7_ACAOB</name>
<comment type="caution">
    <text evidence="1">The sequence shown here is derived from an EMBL/GenBank/DDBJ whole genome shotgun (WGS) entry which is preliminary data.</text>
</comment>
<dbReference type="EMBL" id="CAKOFQ010006678">
    <property type="protein sequence ID" value="CAH1958705.1"/>
    <property type="molecule type" value="Genomic_DNA"/>
</dbReference>
<organism evidence="1 2">
    <name type="scientific">Acanthoscelides obtectus</name>
    <name type="common">Bean weevil</name>
    <name type="synonym">Bruchus obtectus</name>
    <dbReference type="NCBI Taxonomy" id="200917"/>
    <lineage>
        <taxon>Eukaryota</taxon>
        <taxon>Metazoa</taxon>
        <taxon>Ecdysozoa</taxon>
        <taxon>Arthropoda</taxon>
        <taxon>Hexapoda</taxon>
        <taxon>Insecta</taxon>
        <taxon>Pterygota</taxon>
        <taxon>Neoptera</taxon>
        <taxon>Endopterygota</taxon>
        <taxon>Coleoptera</taxon>
        <taxon>Polyphaga</taxon>
        <taxon>Cucujiformia</taxon>
        <taxon>Chrysomeloidea</taxon>
        <taxon>Chrysomelidae</taxon>
        <taxon>Bruchinae</taxon>
        <taxon>Bruchini</taxon>
        <taxon>Acanthoscelides</taxon>
    </lineage>
</organism>
<reference evidence="1" key="1">
    <citation type="submission" date="2022-03" db="EMBL/GenBank/DDBJ databases">
        <authorList>
            <person name="Sayadi A."/>
        </authorList>
    </citation>
    <scope>NUCLEOTIDE SEQUENCE</scope>
</reference>
<proteinExistence type="predicted"/>
<sequence>MIKASLYLVHLISGMRIHNRHTVFMDDEGLHDVIFQLF</sequence>